<accession>A0ABY4WCU8</accession>
<name>A0ABY4WCU8_9PROT</name>
<keyword evidence="2" id="KW-0479">Metal-binding</keyword>
<dbReference type="Pfam" id="PF04828">
    <property type="entry name" value="GFA"/>
    <property type="match status" value="1"/>
</dbReference>
<keyword evidence="3" id="KW-0862">Zinc</keyword>
<proteinExistence type="inferred from homology"/>
<evidence type="ECO:0000313" key="6">
    <source>
        <dbReference type="EMBL" id="USG63079.1"/>
    </source>
</evidence>
<dbReference type="RefSeq" id="WP_251937590.1">
    <property type="nucleotide sequence ID" value="NZ_CP098747.1"/>
</dbReference>
<keyword evidence="4" id="KW-0456">Lyase</keyword>
<dbReference type="Proteomes" id="UP001056291">
    <property type="component" value="Chromosome"/>
</dbReference>
<reference evidence="6" key="1">
    <citation type="submission" date="2022-06" db="EMBL/GenBank/DDBJ databases">
        <title>Sneathiella actinostolidae sp. nov., isolated from a sea anemonein the Western Pacific Ocean.</title>
        <authorList>
            <person name="Wei M.J."/>
        </authorList>
    </citation>
    <scope>NUCLEOTIDE SEQUENCE</scope>
    <source>
        <strain evidence="6">PHK-P5</strain>
    </source>
</reference>
<feature type="domain" description="CENP-V/GFA" evidence="5">
    <location>
        <begin position="10"/>
        <end position="124"/>
    </location>
</feature>
<dbReference type="SUPFAM" id="SSF51316">
    <property type="entry name" value="Mss4-like"/>
    <property type="match status" value="1"/>
</dbReference>
<evidence type="ECO:0000256" key="3">
    <source>
        <dbReference type="ARBA" id="ARBA00022833"/>
    </source>
</evidence>
<dbReference type="InterPro" id="IPR011057">
    <property type="entry name" value="Mss4-like_sf"/>
</dbReference>
<gene>
    <name evidence="6" type="ORF">NBZ79_08810</name>
</gene>
<dbReference type="Gene3D" id="3.90.1590.10">
    <property type="entry name" value="glutathione-dependent formaldehyde- activating enzyme (gfa)"/>
    <property type="match status" value="1"/>
</dbReference>
<evidence type="ECO:0000259" key="5">
    <source>
        <dbReference type="PROSITE" id="PS51891"/>
    </source>
</evidence>
<evidence type="ECO:0000256" key="4">
    <source>
        <dbReference type="ARBA" id="ARBA00023239"/>
    </source>
</evidence>
<dbReference type="PANTHER" id="PTHR33337">
    <property type="entry name" value="GFA DOMAIN-CONTAINING PROTEIN"/>
    <property type="match status" value="1"/>
</dbReference>
<protein>
    <submittedName>
        <fullName evidence="6">GFA family protein</fullName>
    </submittedName>
</protein>
<sequence length="145" mass="16096">MEDEKKSLRATGGCLCAKIRFEIYQPLRQISICHCKQCRQSAGYLAGFTVCDPENLVFLQDEGLKWYESSEHAKRGFCDNCGSSIFWTEIKGGNMGIAAGSLDEPTGLTSGIHIFTEFAGDYYEIKDGLPQRKADRHADDLLSSS</sequence>
<comment type="similarity">
    <text evidence="1">Belongs to the Gfa family.</text>
</comment>
<dbReference type="EMBL" id="CP098747">
    <property type="protein sequence ID" value="USG63079.1"/>
    <property type="molecule type" value="Genomic_DNA"/>
</dbReference>
<organism evidence="6 7">
    <name type="scientific">Sneathiella marina</name>
    <dbReference type="NCBI Taxonomy" id="2950108"/>
    <lineage>
        <taxon>Bacteria</taxon>
        <taxon>Pseudomonadati</taxon>
        <taxon>Pseudomonadota</taxon>
        <taxon>Alphaproteobacteria</taxon>
        <taxon>Sneathiellales</taxon>
        <taxon>Sneathiellaceae</taxon>
        <taxon>Sneathiella</taxon>
    </lineage>
</organism>
<evidence type="ECO:0000256" key="1">
    <source>
        <dbReference type="ARBA" id="ARBA00005495"/>
    </source>
</evidence>
<keyword evidence="7" id="KW-1185">Reference proteome</keyword>
<evidence type="ECO:0000313" key="7">
    <source>
        <dbReference type="Proteomes" id="UP001056291"/>
    </source>
</evidence>
<dbReference type="InterPro" id="IPR006913">
    <property type="entry name" value="CENP-V/GFA"/>
</dbReference>
<evidence type="ECO:0000256" key="2">
    <source>
        <dbReference type="ARBA" id="ARBA00022723"/>
    </source>
</evidence>
<dbReference type="PANTHER" id="PTHR33337:SF40">
    <property type="entry name" value="CENP-V_GFA DOMAIN-CONTAINING PROTEIN-RELATED"/>
    <property type="match status" value="1"/>
</dbReference>
<dbReference type="PROSITE" id="PS51891">
    <property type="entry name" value="CENP_V_GFA"/>
    <property type="match status" value="1"/>
</dbReference>